<dbReference type="PANTHER" id="PTHR34047:SF8">
    <property type="entry name" value="PROTEIN YKFC"/>
    <property type="match status" value="1"/>
</dbReference>
<name>A0ABW2C8M6_9PSEU</name>
<reference evidence="3" key="1">
    <citation type="journal article" date="2019" name="Int. J. Syst. Evol. Microbiol.">
        <title>The Global Catalogue of Microorganisms (GCM) 10K type strain sequencing project: providing services to taxonomists for standard genome sequencing and annotation.</title>
        <authorList>
            <consortium name="The Broad Institute Genomics Platform"/>
            <consortium name="The Broad Institute Genome Sequencing Center for Infectious Disease"/>
            <person name="Wu L."/>
            <person name="Ma J."/>
        </authorList>
    </citation>
    <scope>NUCLEOTIDE SEQUENCE [LARGE SCALE GENOMIC DNA]</scope>
    <source>
        <strain evidence="3">KCTC 32255</strain>
    </source>
</reference>
<dbReference type="InterPro" id="IPR051083">
    <property type="entry name" value="GrpII_Intron_Splice-Mob/Def"/>
</dbReference>
<dbReference type="Pfam" id="PF08388">
    <property type="entry name" value="GIIM"/>
    <property type="match status" value="1"/>
</dbReference>
<dbReference type="RefSeq" id="WP_345399031.1">
    <property type="nucleotide sequence ID" value="NZ_BAABLA010000080.1"/>
</dbReference>
<dbReference type="SUPFAM" id="SSF56672">
    <property type="entry name" value="DNA/RNA polymerases"/>
    <property type="match status" value="1"/>
</dbReference>
<dbReference type="InterPro" id="IPR013597">
    <property type="entry name" value="Mat_intron_G2"/>
</dbReference>
<keyword evidence="3" id="KW-1185">Reference proteome</keyword>
<dbReference type="EMBL" id="JBHSXX010000001">
    <property type="protein sequence ID" value="MFC6870872.1"/>
    <property type="molecule type" value="Genomic_DNA"/>
</dbReference>
<proteinExistence type="predicted"/>
<evidence type="ECO:0000259" key="1">
    <source>
        <dbReference type="PROSITE" id="PS50878"/>
    </source>
</evidence>
<sequence length="195" mass="22898">MMANVVLHRLDRQWRQRYRRLGVLIRYADDEVICCPTRERAEAALAALRDLLGELGLKLSSSKTRIVGVASGEYGYDFLGFHHRMVQSRRYPSHLYPACWPSDKAMDCSRSRIRDMTGRSRRHIPTRLLVFEINQFLRGWRQYFRYGSSARCFAKLDRYVEERMALLLSKRHGKRGRGYARVPRNSIGLEVGMWV</sequence>
<dbReference type="InterPro" id="IPR043502">
    <property type="entry name" value="DNA/RNA_pol_sf"/>
</dbReference>
<dbReference type="Proteomes" id="UP001596337">
    <property type="component" value="Unassembled WGS sequence"/>
</dbReference>
<feature type="domain" description="Reverse transcriptase" evidence="1">
    <location>
        <begin position="1"/>
        <end position="83"/>
    </location>
</feature>
<organism evidence="2 3">
    <name type="scientific">Haloechinothrix salitolerans</name>
    <dbReference type="NCBI Taxonomy" id="926830"/>
    <lineage>
        <taxon>Bacteria</taxon>
        <taxon>Bacillati</taxon>
        <taxon>Actinomycetota</taxon>
        <taxon>Actinomycetes</taxon>
        <taxon>Pseudonocardiales</taxon>
        <taxon>Pseudonocardiaceae</taxon>
        <taxon>Haloechinothrix</taxon>
    </lineage>
</organism>
<comment type="caution">
    <text evidence="2">The sequence shown here is derived from an EMBL/GenBank/DDBJ whole genome shotgun (WGS) entry which is preliminary data.</text>
</comment>
<dbReference type="InterPro" id="IPR000477">
    <property type="entry name" value="RT_dom"/>
</dbReference>
<accession>A0ABW2C8M6</accession>
<evidence type="ECO:0000313" key="3">
    <source>
        <dbReference type="Proteomes" id="UP001596337"/>
    </source>
</evidence>
<dbReference type="PANTHER" id="PTHR34047">
    <property type="entry name" value="NUCLEAR INTRON MATURASE 1, MITOCHONDRIAL-RELATED"/>
    <property type="match status" value="1"/>
</dbReference>
<evidence type="ECO:0000313" key="2">
    <source>
        <dbReference type="EMBL" id="MFC6870872.1"/>
    </source>
</evidence>
<dbReference type="PROSITE" id="PS50878">
    <property type="entry name" value="RT_POL"/>
    <property type="match status" value="1"/>
</dbReference>
<dbReference type="Pfam" id="PF00078">
    <property type="entry name" value="RVT_1"/>
    <property type="match status" value="1"/>
</dbReference>
<gene>
    <name evidence="2" type="ORF">ACFQGD_27465</name>
</gene>
<protein>
    <submittedName>
        <fullName evidence="2">Group II intron maturase-specific domain-containing protein</fullName>
    </submittedName>
</protein>